<evidence type="ECO:0000256" key="18">
    <source>
        <dbReference type="SAM" id="MobiDB-lite"/>
    </source>
</evidence>
<evidence type="ECO:0000256" key="1">
    <source>
        <dbReference type="ARBA" id="ARBA00004230"/>
    </source>
</evidence>
<comment type="function">
    <text evidence="14">Small GTPase-like component of the intraflagellar transport (IFT) complex B that promotes the exit of the BBSome complex from cilia via its interaction with ARL6. Not involved in entry of the BBSome complex into cilium. Prevents aggregation of GTP-free ARL6. Required for hedgehog signaling. Forms a subcomplex within the IFT complex B with IFT25. Its role in intraflagellar transport is mainly seen in tissues rich in ciliated cells such as kidney and testis. Essential for male fertility, spermiogenesis and sperm flagella formation. Plays a role in the early development of the kidney. May be involved in the regulation of ureteric bud initiation.</text>
</comment>
<evidence type="ECO:0000256" key="11">
    <source>
        <dbReference type="ARBA" id="ARBA00023069"/>
    </source>
</evidence>
<keyword evidence="6" id="KW-0547">Nucleotide-binding</keyword>
<dbReference type="InterPro" id="IPR050209">
    <property type="entry name" value="Rab_GTPases_membrane_traffic"/>
</dbReference>
<evidence type="ECO:0000256" key="16">
    <source>
        <dbReference type="ARBA" id="ARBA00077908"/>
    </source>
</evidence>
<dbReference type="Bgee" id="ENSOCUG00000023031">
    <property type="expression patterns" value="Expressed in testis and 18 other cell types or tissues"/>
</dbReference>
<dbReference type="GO" id="GO:0031514">
    <property type="term" value="C:motile cilium"/>
    <property type="evidence" value="ECO:0007669"/>
    <property type="project" value="UniProtKB-SubCell"/>
</dbReference>
<dbReference type="GeneTree" id="ENSGT00870000136549"/>
<dbReference type="SUPFAM" id="SSF52540">
    <property type="entry name" value="P-loop containing nucleoside triphosphate hydrolases"/>
    <property type="match status" value="1"/>
</dbReference>
<dbReference type="PROSITE" id="PS51421">
    <property type="entry name" value="RAS"/>
    <property type="match status" value="1"/>
</dbReference>
<keyword evidence="8" id="KW-0282">Flagellum</keyword>
<evidence type="ECO:0000313" key="19">
    <source>
        <dbReference type="Ensembl" id="ENSOCUP00000031828.1"/>
    </source>
</evidence>
<reference evidence="19" key="2">
    <citation type="submission" date="2025-08" db="UniProtKB">
        <authorList>
            <consortium name="Ensembl"/>
        </authorList>
    </citation>
    <scope>IDENTIFICATION</scope>
    <source>
        <strain evidence="19">Thorbecke</strain>
    </source>
</reference>
<dbReference type="EMBL" id="AAGW02061061">
    <property type="status" value="NOT_ANNOTATED_CDS"/>
    <property type="molecule type" value="Genomic_DNA"/>
</dbReference>
<keyword evidence="12" id="KW-0342">GTP-binding</keyword>
<keyword evidence="13" id="KW-0966">Cell projection</keyword>
<dbReference type="InParanoid" id="A0A5F9CE56"/>
<evidence type="ECO:0000256" key="15">
    <source>
        <dbReference type="ARBA" id="ARBA00067888"/>
    </source>
</evidence>
<comment type="subcellular location">
    <subcellularLocation>
        <location evidence="1">Cell projection</location>
        <location evidence="1">Cilium</location>
        <location evidence="1">Flagellum</location>
    </subcellularLocation>
    <subcellularLocation>
        <location evidence="2">Cytoplasm</location>
    </subcellularLocation>
</comment>
<dbReference type="FunFam" id="3.40.50.300:FF:001095">
    <property type="entry name" value="Intraflagellar transport protein 27 homolog"/>
    <property type="match status" value="1"/>
</dbReference>
<dbReference type="Ensembl" id="ENSOCUT00000042375.1">
    <property type="protein sequence ID" value="ENSOCUP00000031828.1"/>
    <property type="gene ID" value="ENSOCUG00000023031.3"/>
</dbReference>
<dbReference type="Pfam" id="PF00071">
    <property type="entry name" value="Ras"/>
    <property type="match status" value="1"/>
</dbReference>
<dbReference type="PRINTS" id="PR00449">
    <property type="entry name" value="RASTRNSFRMNG"/>
</dbReference>
<dbReference type="PANTHER" id="PTHR47979">
    <property type="entry name" value="DRAB11-RELATED"/>
    <property type="match status" value="1"/>
</dbReference>
<evidence type="ECO:0000256" key="13">
    <source>
        <dbReference type="ARBA" id="ARBA00023273"/>
    </source>
</evidence>
<protein>
    <recommendedName>
        <fullName evidence="15">Intraflagellar transport protein 27 homolog</fullName>
    </recommendedName>
    <alternativeName>
        <fullName evidence="16">Putative GTP-binding protein RAY-like</fullName>
    </alternativeName>
    <alternativeName>
        <fullName evidence="17">Rab-like protein 4</fullName>
    </alternativeName>
</protein>
<reference evidence="19" key="3">
    <citation type="submission" date="2025-09" db="UniProtKB">
        <authorList>
            <consortium name="Ensembl"/>
        </authorList>
    </citation>
    <scope>IDENTIFICATION</scope>
    <source>
        <strain evidence="19">Thorbecke</strain>
    </source>
</reference>
<dbReference type="PROSITE" id="PS51419">
    <property type="entry name" value="RAB"/>
    <property type="match status" value="1"/>
</dbReference>
<comment type="similarity">
    <text evidence="3">Belongs to the small GTPase superfamily. Rab family.</text>
</comment>
<dbReference type="GO" id="GO:0003924">
    <property type="term" value="F:GTPase activity"/>
    <property type="evidence" value="ECO:0007669"/>
    <property type="project" value="InterPro"/>
</dbReference>
<evidence type="ECO:0000256" key="7">
    <source>
        <dbReference type="ARBA" id="ARBA00022782"/>
    </source>
</evidence>
<evidence type="ECO:0000256" key="5">
    <source>
        <dbReference type="ARBA" id="ARBA00022490"/>
    </source>
</evidence>
<feature type="compositionally biased region" description="Pro residues" evidence="18">
    <location>
        <begin position="170"/>
        <end position="186"/>
    </location>
</feature>
<keyword evidence="4" id="KW-0813">Transport</keyword>
<evidence type="ECO:0000256" key="3">
    <source>
        <dbReference type="ARBA" id="ARBA00006270"/>
    </source>
</evidence>
<dbReference type="SMART" id="SM00173">
    <property type="entry name" value="RAS"/>
    <property type="match status" value="1"/>
</dbReference>
<dbReference type="SMR" id="A0A5F9CE56"/>
<evidence type="ECO:0000256" key="8">
    <source>
        <dbReference type="ARBA" id="ARBA00022846"/>
    </source>
</evidence>
<dbReference type="GO" id="GO:0006886">
    <property type="term" value="P:intracellular protein transport"/>
    <property type="evidence" value="ECO:0007669"/>
    <property type="project" value="UniProtKB-ARBA"/>
</dbReference>
<evidence type="ECO:0000256" key="14">
    <source>
        <dbReference type="ARBA" id="ARBA00056780"/>
    </source>
</evidence>
<dbReference type="GO" id="GO:0005525">
    <property type="term" value="F:GTP binding"/>
    <property type="evidence" value="ECO:0007669"/>
    <property type="project" value="UniProtKB-KW"/>
</dbReference>
<organism evidence="19 20">
    <name type="scientific">Oryctolagus cuniculus</name>
    <name type="common">Rabbit</name>
    <dbReference type="NCBI Taxonomy" id="9986"/>
    <lineage>
        <taxon>Eukaryota</taxon>
        <taxon>Metazoa</taxon>
        <taxon>Chordata</taxon>
        <taxon>Craniata</taxon>
        <taxon>Vertebrata</taxon>
        <taxon>Euteleostomi</taxon>
        <taxon>Mammalia</taxon>
        <taxon>Eutheria</taxon>
        <taxon>Euarchontoglires</taxon>
        <taxon>Glires</taxon>
        <taxon>Lagomorpha</taxon>
        <taxon>Leporidae</taxon>
        <taxon>Oryctolagus</taxon>
    </lineage>
</organism>
<keyword evidence="11" id="KW-0969">Cilium</keyword>
<dbReference type="STRING" id="9986.ENSOCUP00000031828"/>
<dbReference type="GO" id="GO:0005737">
    <property type="term" value="C:cytoplasm"/>
    <property type="evidence" value="ECO:0007669"/>
    <property type="project" value="UniProtKB-SubCell"/>
</dbReference>
<dbReference type="SMART" id="SM00175">
    <property type="entry name" value="RAB"/>
    <property type="match status" value="1"/>
</dbReference>
<reference evidence="19 20" key="1">
    <citation type="journal article" date="2011" name="Nature">
        <title>A high-resolution map of human evolutionary constraint using 29 mammals.</title>
        <authorList>
            <person name="Lindblad-Toh K."/>
            <person name="Garber M."/>
            <person name="Zuk O."/>
            <person name="Lin M.F."/>
            <person name="Parker B.J."/>
            <person name="Washietl S."/>
            <person name="Kheradpour P."/>
            <person name="Ernst J."/>
            <person name="Jordan G."/>
            <person name="Mauceli E."/>
            <person name="Ward L.D."/>
            <person name="Lowe C.B."/>
            <person name="Holloway A.K."/>
            <person name="Clamp M."/>
            <person name="Gnerre S."/>
            <person name="Alfoldi J."/>
            <person name="Beal K."/>
            <person name="Chang J."/>
            <person name="Clawson H."/>
            <person name="Cuff J."/>
            <person name="Di Palma F."/>
            <person name="Fitzgerald S."/>
            <person name="Flicek P."/>
            <person name="Guttman M."/>
            <person name="Hubisz M.J."/>
            <person name="Jaffe D.B."/>
            <person name="Jungreis I."/>
            <person name="Kent W.J."/>
            <person name="Kostka D."/>
            <person name="Lara M."/>
            <person name="Martins A.L."/>
            <person name="Massingham T."/>
            <person name="Moltke I."/>
            <person name="Raney B.J."/>
            <person name="Rasmussen M.D."/>
            <person name="Robinson J."/>
            <person name="Stark A."/>
            <person name="Vilella A.J."/>
            <person name="Wen J."/>
            <person name="Xie X."/>
            <person name="Zody M.C."/>
            <person name="Baldwin J."/>
            <person name="Bloom T."/>
            <person name="Chin C.W."/>
            <person name="Heiman D."/>
            <person name="Nicol R."/>
            <person name="Nusbaum C."/>
            <person name="Young S."/>
            <person name="Wilkinson J."/>
            <person name="Worley K.C."/>
            <person name="Kovar C.L."/>
            <person name="Muzny D.M."/>
            <person name="Gibbs R.A."/>
            <person name="Cree A."/>
            <person name="Dihn H.H."/>
            <person name="Fowler G."/>
            <person name="Jhangiani S."/>
            <person name="Joshi V."/>
            <person name="Lee S."/>
            <person name="Lewis L.R."/>
            <person name="Nazareth L.V."/>
            <person name="Okwuonu G."/>
            <person name="Santibanez J."/>
            <person name="Warren W.C."/>
            <person name="Mardis E.R."/>
            <person name="Weinstock G.M."/>
            <person name="Wilson R.K."/>
            <person name="Delehaunty K."/>
            <person name="Dooling D."/>
            <person name="Fronik C."/>
            <person name="Fulton L."/>
            <person name="Fulton B."/>
            <person name="Graves T."/>
            <person name="Minx P."/>
            <person name="Sodergren E."/>
            <person name="Birney E."/>
            <person name="Margulies E.H."/>
            <person name="Herrero J."/>
            <person name="Green E.D."/>
            <person name="Haussler D."/>
            <person name="Siepel A."/>
            <person name="Goldman N."/>
            <person name="Pollard K.S."/>
            <person name="Pedersen J.S."/>
            <person name="Lander E.S."/>
            <person name="Kellis M."/>
        </authorList>
    </citation>
    <scope>NUCLEOTIDE SEQUENCE [LARGE SCALE GENOMIC DNA]</scope>
    <source>
        <strain evidence="19 20">Thorbecke inbred</strain>
    </source>
</reference>
<keyword evidence="9" id="KW-0744">Spermatogenesis</keyword>
<evidence type="ECO:0000256" key="2">
    <source>
        <dbReference type="ARBA" id="ARBA00004496"/>
    </source>
</evidence>
<dbReference type="GO" id="GO:0030154">
    <property type="term" value="P:cell differentiation"/>
    <property type="evidence" value="ECO:0007669"/>
    <property type="project" value="UniProtKB-KW"/>
</dbReference>
<evidence type="ECO:0000256" key="6">
    <source>
        <dbReference type="ARBA" id="ARBA00022741"/>
    </source>
</evidence>
<accession>A0A5F9CE56</accession>
<dbReference type="CDD" id="cd04101">
    <property type="entry name" value="RabL4"/>
    <property type="match status" value="1"/>
</dbReference>
<evidence type="ECO:0000256" key="10">
    <source>
        <dbReference type="ARBA" id="ARBA00022927"/>
    </source>
</evidence>
<dbReference type="GO" id="GO:0042073">
    <property type="term" value="P:intraciliary transport"/>
    <property type="evidence" value="ECO:0007669"/>
    <property type="project" value="InterPro"/>
</dbReference>
<dbReference type="Proteomes" id="UP000001811">
    <property type="component" value="Chromosome 4"/>
</dbReference>
<dbReference type="Gene3D" id="3.40.50.300">
    <property type="entry name" value="P-loop containing nucleotide triphosphate hydrolases"/>
    <property type="match status" value="1"/>
</dbReference>
<dbReference type="InterPro" id="IPR027417">
    <property type="entry name" value="P-loop_NTPase"/>
</dbReference>
<dbReference type="InterPro" id="IPR005225">
    <property type="entry name" value="Small_GTP-bd"/>
</dbReference>
<keyword evidence="5" id="KW-0963">Cytoplasm</keyword>
<evidence type="ECO:0000256" key="4">
    <source>
        <dbReference type="ARBA" id="ARBA00022448"/>
    </source>
</evidence>
<evidence type="ECO:0000256" key="12">
    <source>
        <dbReference type="ARBA" id="ARBA00023134"/>
    </source>
</evidence>
<dbReference type="AlphaFoldDB" id="A0A5F9CE56"/>
<proteinExistence type="inferred from homology"/>
<feature type="region of interest" description="Disordered" evidence="18">
    <location>
        <begin position="145"/>
        <end position="216"/>
    </location>
</feature>
<keyword evidence="10" id="KW-0653">Protein transport</keyword>
<dbReference type="GO" id="GO:0030992">
    <property type="term" value="C:intraciliary transport particle B"/>
    <property type="evidence" value="ECO:0007669"/>
    <property type="project" value="UniProtKB-ARBA"/>
</dbReference>
<sequence length="408" mass="43399">MWAGEWVPLTLTCSCFNGSLSPNSRLYTAQGTAAKCLRARPLDLPAPKLCFGKNFPRAWERRQGGDGFWPPPLLLAAGRGGTGESCLGGEWLRGSATRHHLPACREQAAAMGTMSVLFYRKPRQAAGVGRGGIVPDSGPLRCPLCSAPRAGEGEPGGALSRAPSGTPLQPARPPPASLTAPSPCPGDPGRGDRPSHPPPIRGRRRAPSSRPAPLGSGAAAVTMVKLAAKCILAGDPAVGKTALAQTLRSDGAHFQKNYTLTTGVDLVVKTVPIPDTGDSVELFIFDSAGKELFSDMLDKLWESPDVLCLVYDVTSEQSFSSCGRWLEKARSLAPGVSLPGVLVGNKTDLASRRAVDPAQAQAWALSQGLECLETSVKEQENYEAPFHCLAQQFHRLYREKVETFRALV</sequence>
<dbReference type="GO" id="GO:0007283">
    <property type="term" value="P:spermatogenesis"/>
    <property type="evidence" value="ECO:0007669"/>
    <property type="project" value="UniProtKB-KW"/>
</dbReference>
<name>A0A5F9CE56_RABIT</name>
<evidence type="ECO:0000256" key="17">
    <source>
        <dbReference type="ARBA" id="ARBA00080255"/>
    </source>
</evidence>
<keyword evidence="7" id="KW-0221">Differentiation</keyword>
<evidence type="ECO:0000256" key="9">
    <source>
        <dbReference type="ARBA" id="ARBA00022871"/>
    </source>
</evidence>
<keyword evidence="20" id="KW-1185">Reference proteome</keyword>
<dbReference type="InterPro" id="IPR034112">
    <property type="entry name" value="RabL4_euk"/>
</dbReference>
<dbReference type="SMART" id="SM00174">
    <property type="entry name" value="RHO"/>
    <property type="match status" value="1"/>
</dbReference>
<dbReference type="InterPro" id="IPR001806">
    <property type="entry name" value="Small_GTPase"/>
</dbReference>
<dbReference type="NCBIfam" id="TIGR00231">
    <property type="entry name" value="small_GTP"/>
    <property type="match status" value="1"/>
</dbReference>
<evidence type="ECO:0000313" key="20">
    <source>
        <dbReference type="Proteomes" id="UP000001811"/>
    </source>
</evidence>